<evidence type="ECO:0000313" key="1">
    <source>
        <dbReference type="EMBL" id="MDA5192845.1"/>
    </source>
</evidence>
<dbReference type="Pfam" id="PF04328">
    <property type="entry name" value="Sel_put"/>
    <property type="match status" value="1"/>
</dbReference>
<proteinExistence type="predicted"/>
<sequence>MRRRLGVFLTGVRRTLHLMVGMPDYDIYVAHLKAKHPEQPIPDRKTFARDCVKRRYEGNGQPNRCC</sequence>
<accession>A0A9X3TVM5</accession>
<name>A0A9X3TVM5_9PROT</name>
<dbReference type="Proteomes" id="UP001141619">
    <property type="component" value="Unassembled WGS sequence"/>
</dbReference>
<dbReference type="RefSeq" id="WP_274942546.1">
    <property type="nucleotide sequence ID" value="NZ_JANWOI010000001.1"/>
</dbReference>
<reference evidence="1" key="2">
    <citation type="journal article" date="2023" name="Syst. Appl. Microbiol.">
        <title>Govania unica gen. nov., sp. nov., a rare biosphere bacterium that represents a novel family in the class Alphaproteobacteria.</title>
        <authorList>
            <person name="Vandamme P."/>
            <person name="Peeters C."/>
            <person name="Hettiarachchi A."/>
            <person name="Cnockaert M."/>
            <person name="Carlier A."/>
        </authorList>
    </citation>
    <scope>NUCLEOTIDE SEQUENCE</scope>
    <source>
        <strain evidence="1">LMG 31809</strain>
    </source>
</reference>
<dbReference type="PANTHER" id="PTHR38453:SF1">
    <property type="entry name" value="CYTOPLASMIC PROTEIN"/>
    <property type="match status" value="1"/>
</dbReference>
<keyword evidence="2" id="KW-1185">Reference proteome</keyword>
<reference evidence="1" key="1">
    <citation type="submission" date="2022-08" db="EMBL/GenBank/DDBJ databases">
        <authorList>
            <person name="Vandamme P."/>
            <person name="Hettiarachchi A."/>
            <person name="Peeters C."/>
            <person name="Cnockaert M."/>
            <person name="Carlier A."/>
        </authorList>
    </citation>
    <scope>NUCLEOTIDE SEQUENCE</scope>
    <source>
        <strain evidence="1">LMG 31809</strain>
    </source>
</reference>
<dbReference type="InterPro" id="IPR007423">
    <property type="entry name" value="Sel_put"/>
</dbReference>
<dbReference type="AlphaFoldDB" id="A0A9X3TVM5"/>
<evidence type="ECO:0000313" key="2">
    <source>
        <dbReference type="Proteomes" id="UP001141619"/>
    </source>
</evidence>
<protein>
    <submittedName>
        <fullName evidence="1">YbdD/YjiX family protein</fullName>
    </submittedName>
</protein>
<gene>
    <name evidence="1" type="ORF">NYP16_02580</name>
</gene>
<dbReference type="EMBL" id="JANWOI010000001">
    <property type="protein sequence ID" value="MDA5192845.1"/>
    <property type="molecule type" value="Genomic_DNA"/>
</dbReference>
<organism evidence="1 2">
    <name type="scientific">Govanella unica</name>
    <dbReference type="NCBI Taxonomy" id="2975056"/>
    <lineage>
        <taxon>Bacteria</taxon>
        <taxon>Pseudomonadati</taxon>
        <taxon>Pseudomonadota</taxon>
        <taxon>Alphaproteobacteria</taxon>
        <taxon>Emcibacterales</taxon>
        <taxon>Govanellaceae</taxon>
        <taxon>Govanella</taxon>
    </lineage>
</organism>
<dbReference type="PANTHER" id="PTHR38453">
    <property type="entry name" value="CYTOPLASMIC PROTEIN-RELATED"/>
    <property type="match status" value="1"/>
</dbReference>
<comment type="caution">
    <text evidence="1">The sequence shown here is derived from an EMBL/GenBank/DDBJ whole genome shotgun (WGS) entry which is preliminary data.</text>
</comment>